<dbReference type="GO" id="GO:0006427">
    <property type="term" value="P:histidyl-tRNA aminoacylation"/>
    <property type="evidence" value="ECO:0007669"/>
    <property type="project" value="TreeGrafter"/>
</dbReference>
<dbReference type="CDD" id="cd00773">
    <property type="entry name" value="HisRS-like_core"/>
    <property type="match status" value="1"/>
</dbReference>
<evidence type="ECO:0000256" key="1">
    <source>
        <dbReference type="ARBA" id="ARBA00012815"/>
    </source>
</evidence>
<dbReference type="Proteomes" id="UP000031512">
    <property type="component" value="Chromosome 1"/>
</dbReference>
<feature type="binding site" evidence="3">
    <location>
        <begin position="331"/>
        <end position="332"/>
    </location>
    <ligand>
        <name>L-histidine</name>
        <dbReference type="ChEBI" id="CHEBI:57595"/>
    </ligand>
</feature>
<dbReference type="GeneID" id="15803918"/>
<gene>
    <name evidence="5" type="ORF">BEWA_021740</name>
</gene>
<dbReference type="Gene3D" id="3.40.50.800">
    <property type="entry name" value="Anticodon-binding domain"/>
    <property type="match status" value="1"/>
</dbReference>
<dbReference type="InterPro" id="IPR036621">
    <property type="entry name" value="Anticodon-bd_dom_sf"/>
</dbReference>
<dbReference type="Pfam" id="PF13393">
    <property type="entry name" value="tRNA-synt_His"/>
    <property type="match status" value="1"/>
</dbReference>
<dbReference type="GO" id="GO:0005737">
    <property type="term" value="C:cytoplasm"/>
    <property type="evidence" value="ECO:0007669"/>
    <property type="project" value="InterPro"/>
</dbReference>
<dbReference type="STRING" id="1537102.L0AWB9"/>
<name>L0AWB9_THEEQ</name>
<dbReference type="GO" id="GO:0004821">
    <property type="term" value="F:histidine-tRNA ligase activity"/>
    <property type="evidence" value="ECO:0007669"/>
    <property type="project" value="UniProtKB-EC"/>
</dbReference>
<evidence type="ECO:0000259" key="4">
    <source>
        <dbReference type="Pfam" id="PF13393"/>
    </source>
</evidence>
<evidence type="ECO:0000313" key="5">
    <source>
        <dbReference type="EMBL" id="AFZ79326.1"/>
    </source>
</evidence>
<keyword evidence="5" id="KW-0436">Ligase</keyword>
<sequence>MIACIIFTLYISICCVVESFFVGRSSKLLSQSSLVGRHCNYLKYNLSYKNEILDTVRGAQCYLPGEQRIQRWIQEKWKELSEDFGFQEYSMSVLAPTKIFENANTSEDNEHFKELYTFKDAKGRNISLRGDATPQFMWLIRRFIDDEPQLPSNITKFYAISDCWRYERPSYCRRRNHTQWNLDIIGIATLDAEIELIYMLISFLKSVGFSSDDLYIHLNHKDSTSALLKLLGISEYTPEWLYKFQKTLDKYKRISENEFFESLINIGLTHIQCSRLRQLISTCLSISDIENIFGESGGFVKQLRTIYNGLSFLGISDWIKIDLTIVRGNDYYTGLVFECFDRHNISQRAIAGGGRYDKYFGEAENDERLKFAVGLGMGNIGIINLLKERNLVPKHECSVDIVVHIPPIGINIESNQRSSLLSLVRKLRDNNIFVYQYYKSAKLKKALEYADKCAAKFIISPMPDEESFLLKDLGKNKQEVLTDTKDIADVILERLNNYNT</sequence>
<keyword evidence="6" id="KW-1185">Reference proteome</keyword>
<protein>
    <recommendedName>
        <fullName evidence="1">histidine--tRNA ligase</fullName>
        <ecNumber evidence="1">6.1.1.21</ecNumber>
    </recommendedName>
</protein>
<dbReference type="PANTHER" id="PTHR43707:SF1">
    <property type="entry name" value="HISTIDINE--TRNA LIGASE, MITOCHONDRIAL-RELATED"/>
    <property type="match status" value="1"/>
</dbReference>
<organism evidence="5 6">
    <name type="scientific">Theileria equi strain WA</name>
    <dbReference type="NCBI Taxonomy" id="1537102"/>
    <lineage>
        <taxon>Eukaryota</taxon>
        <taxon>Sar</taxon>
        <taxon>Alveolata</taxon>
        <taxon>Apicomplexa</taxon>
        <taxon>Aconoidasida</taxon>
        <taxon>Piroplasmida</taxon>
        <taxon>Theileriidae</taxon>
        <taxon>Theileria</taxon>
    </lineage>
</organism>
<feature type="binding site" evidence="3">
    <location>
        <position position="165"/>
    </location>
    <ligand>
        <name>L-histidine</name>
        <dbReference type="ChEBI" id="CHEBI:57595"/>
    </ligand>
</feature>
<accession>L0AWB9</accession>
<dbReference type="InterPro" id="IPR004516">
    <property type="entry name" value="HisRS/HisZ"/>
</dbReference>
<dbReference type="VEuPathDB" id="PiroplasmaDB:BEWA_021740"/>
<comment type="catalytic activity">
    <reaction evidence="2">
        <text>tRNA(His) + L-histidine + ATP = L-histidyl-tRNA(His) + AMP + diphosphate + H(+)</text>
        <dbReference type="Rhea" id="RHEA:17313"/>
        <dbReference type="Rhea" id="RHEA-COMP:9665"/>
        <dbReference type="Rhea" id="RHEA-COMP:9689"/>
        <dbReference type="ChEBI" id="CHEBI:15378"/>
        <dbReference type="ChEBI" id="CHEBI:30616"/>
        <dbReference type="ChEBI" id="CHEBI:33019"/>
        <dbReference type="ChEBI" id="CHEBI:57595"/>
        <dbReference type="ChEBI" id="CHEBI:78442"/>
        <dbReference type="ChEBI" id="CHEBI:78527"/>
        <dbReference type="ChEBI" id="CHEBI:456215"/>
        <dbReference type="EC" id="6.1.1.21"/>
    </reaction>
</comment>
<dbReference type="OrthoDB" id="1906957at2759"/>
<feature type="domain" description="Class II Histidinyl-tRNA synthetase (HisRS)-like catalytic core" evidence="4">
    <location>
        <begin position="61"/>
        <end position="364"/>
    </location>
</feature>
<dbReference type="AlphaFoldDB" id="L0AWB9"/>
<feature type="binding site" evidence="3">
    <location>
        <position position="327"/>
    </location>
    <ligand>
        <name>L-histidine</name>
        <dbReference type="ChEBI" id="CHEBI:57595"/>
    </ligand>
</feature>
<dbReference type="KEGG" id="beq:BEWA_021740"/>
<dbReference type="SUPFAM" id="SSF52954">
    <property type="entry name" value="Class II aaRS ABD-related"/>
    <property type="match status" value="1"/>
</dbReference>
<dbReference type="EC" id="6.1.1.21" evidence="1"/>
<evidence type="ECO:0000313" key="6">
    <source>
        <dbReference type="Proteomes" id="UP000031512"/>
    </source>
</evidence>
<dbReference type="InterPro" id="IPR041715">
    <property type="entry name" value="HisRS-like_core"/>
</dbReference>
<keyword evidence="5" id="KW-0030">Aminoacyl-tRNA synthetase</keyword>
<dbReference type="Gene3D" id="3.30.930.10">
    <property type="entry name" value="Bira Bifunctional Protein, Domain 2"/>
    <property type="match status" value="1"/>
</dbReference>
<proteinExistence type="predicted"/>
<evidence type="ECO:0000256" key="3">
    <source>
        <dbReference type="PIRSR" id="PIRSR001549-1"/>
    </source>
</evidence>
<dbReference type="eggNOG" id="KOG1936">
    <property type="taxonomic scope" value="Eukaryota"/>
</dbReference>
<reference evidence="5 6" key="1">
    <citation type="journal article" date="2012" name="BMC Genomics">
        <title>Comparative genomic analysis and phylogenetic position of Theileria equi.</title>
        <authorList>
            <person name="Kappmeyer L.S."/>
            <person name="Thiagarajan M."/>
            <person name="Herndon D.R."/>
            <person name="Ramsay J.D."/>
            <person name="Caler E."/>
            <person name="Djikeng A."/>
            <person name="Gillespie J.J."/>
            <person name="Lau A.O."/>
            <person name="Roalson E.H."/>
            <person name="Silva J.C."/>
            <person name="Silva M.G."/>
            <person name="Suarez C.E."/>
            <person name="Ueti M.W."/>
            <person name="Nene V.M."/>
            <person name="Mealey R.H."/>
            <person name="Knowles D.P."/>
            <person name="Brayton K.A."/>
        </authorList>
    </citation>
    <scope>NUCLEOTIDE SEQUENCE [LARGE SCALE GENOMIC DNA]</scope>
    <source>
        <strain evidence="5 6">WA</strain>
    </source>
</reference>
<feature type="binding site" evidence="3">
    <location>
        <begin position="131"/>
        <end position="133"/>
    </location>
    <ligand>
        <name>L-histidine</name>
        <dbReference type="ChEBI" id="CHEBI:57595"/>
    </ligand>
</feature>
<dbReference type="InterPro" id="IPR045864">
    <property type="entry name" value="aa-tRNA-synth_II/BPL/LPL"/>
</dbReference>
<feature type="binding site" evidence="3">
    <location>
        <position position="183"/>
    </location>
    <ligand>
        <name>L-histidine</name>
        <dbReference type="ChEBI" id="CHEBI:57595"/>
    </ligand>
</feature>
<dbReference type="PANTHER" id="PTHR43707">
    <property type="entry name" value="HISTIDYL-TRNA SYNTHETASE"/>
    <property type="match status" value="1"/>
</dbReference>
<dbReference type="SUPFAM" id="SSF55681">
    <property type="entry name" value="Class II aaRS and biotin synthetases"/>
    <property type="match status" value="1"/>
</dbReference>
<dbReference type="EMBL" id="CP001669">
    <property type="protein sequence ID" value="AFZ79326.1"/>
    <property type="molecule type" value="Genomic_DNA"/>
</dbReference>
<evidence type="ECO:0000256" key="2">
    <source>
        <dbReference type="ARBA" id="ARBA00047639"/>
    </source>
</evidence>
<dbReference type="RefSeq" id="XP_004828992.1">
    <property type="nucleotide sequence ID" value="XM_004828935.1"/>
</dbReference>
<feature type="binding site" evidence="3">
    <location>
        <position position="179"/>
    </location>
    <ligand>
        <name>L-histidine</name>
        <dbReference type="ChEBI" id="CHEBI:57595"/>
    </ligand>
</feature>
<dbReference type="PIRSF" id="PIRSF001549">
    <property type="entry name" value="His-tRNA_synth"/>
    <property type="match status" value="1"/>
</dbReference>